<dbReference type="InterPro" id="IPR004115">
    <property type="entry name" value="GAD-like_sf"/>
</dbReference>
<sequence>MSFRRFYSVLPSVGTIGEKFVFETGSKVLPVSKLRECIGESSVVVNGWMDSKPKRIGKGLVFGQLRDSNGDLVQLVDSSNAIAQFNGNNLTSNRLKDCNVEDVVQVIGKLQWKREKAGENSAEHGRPIEMVVSEIKVLNRANKKPSQLKELRDKGPEFFPPKYRYLQLRSALYQRYLDTRYQVSKSLRHILDKEGFKEIETPTLFKATPEGAREFLVPTRIKSKSEHSSKSLPTFYALTQSPQQYKQLLMASGVPKYFQFARCYRDEDLRADRQPEFTQLDMEMSFATDKEVMAVIENCIVNVWPKFSSNAKRGLLTLDHHGELVNTDSSPLYRMSYKQAMTQYGIDKPDLRAPNLKIINMTELGAHSNLNPQFPVFEVIVLRQAFKDQKDLQENWKFLSNPDNYNYRVPIVVPVTKDEDKTNWFEKFMPISNFENPHMLNKTLRLEVGDIICGSTREVDTKLFENPTPMGRLRQLVLQSNIGKKLYRETADDVSVWVTNFPLFSPQELDPPIGKNKLLYPVYANDSLVSTHHPFTMVRLKDYELLSKDPSRCLGQHYDLVMNGVELGGGSQRVHDPELQRYIFEKVLKISNYEKLFGHLLAAFEMGTPPHAGFAIGFDRMCAMLCGTESIRDVISFPKSITGSDLVVQSPSTITEDVLCNYNIEYLNKEK</sequence>
<comment type="caution">
    <text evidence="8">The sequence shown here is derived from an EMBL/GenBank/DDBJ whole genome shotgun (WGS) entry which is preliminary data.</text>
</comment>
<feature type="domain" description="Aminoacyl-transfer RNA synthetases class-II family profile" evidence="7">
    <location>
        <begin position="183"/>
        <end position="651"/>
    </location>
</feature>
<dbReference type="InterPro" id="IPR012340">
    <property type="entry name" value="NA-bd_OB-fold"/>
</dbReference>
<keyword evidence="9" id="KW-1185">Reference proteome</keyword>
<dbReference type="Gene3D" id="3.30.930.10">
    <property type="entry name" value="Bira Bifunctional Protein, Domain 2"/>
    <property type="match status" value="1"/>
</dbReference>
<evidence type="ECO:0000256" key="4">
    <source>
        <dbReference type="ARBA" id="ARBA00022840"/>
    </source>
</evidence>
<name>A0ABR4NU41_9SACH</name>
<dbReference type="InterPro" id="IPR004364">
    <property type="entry name" value="Aa-tRNA-synt_II"/>
</dbReference>
<dbReference type="NCBIfam" id="TIGR00459">
    <property type="entry name" value="aspS_bact"/>
    <property type="match status" value="1"/>
</dbReference>
<dbReference type="InterPro" id="IPR002312">
    <property type="entry name" value="Asp/Asn-tRNA-synth_IIb"/>
</dbReference>
<dbReference type="Pfam" id="PF01336">
    <property type="entry name" value="tRNA_anti-codon"/>
    <property type="match status" value="1"/>
</dbReference>
<dbReference type="GO" id="GO:0016874">
    <property type="term" value="F:ligase activity"/>
    <property type="evidence" value="ECO:0007669"/>
    <property type="project" value="UniProtKB-KW"/>
</dbReference>
<dbReference type="PANTHER" id="PTHR22594:SF5">
    <property type="entry name" value="ASPARTATE--TRNA LIGASE, MITOCHONDRIAL"/>
    <property type="match status" value="1"/>
</dbReference>
<gene>
    <name evidence="8" type="ORF">RNJ44_04157</name>
</gene>
<evidence type="ECO:0000313" key="8">
    <source>
        <dbReference type="EMBL" id="KAL3232241.1"/>
    </source>
</evidence>
<evidence type="ECO:0000256" key="2">
    <source>
        <dbReference type="ARBA" id="ARBA00022598"/>
    </source>
</evidence>
<keyword evidence="3" id="KW-0547">Nucleotide-binding</keyword>
<dbReference type="SUPFAM" id="SSF55681">
    <property type="entry name" value="Class II aaRS and biotin synthetases"/>
    <property type="match status" value="1"/>
</dbReference>
<keyword evidence="4" id="KW-0067">ATP-binding</keyword>
<evidence type="ECO:0000259" key="7">
    <source>
        <dbReference type="PROSITE" id="PS50862"/>
    </source>
</evidence>
<organism evidence="8 9">
    <name type="scientific">Nakaseomyces bracarensis</name>
    <dbReference type="NCBI Taxonomy" id="273131"/>
    <lineage>
        <taxon>Eukaryota</taxon>
        <taxon>Fungi</taxon>
        <taxon>Dikarya</taxon>
        <taxon>Ascomycota</taxon>
        <taxon>Saccharomycotina</taxon>
        <taxon>Saccharomycetes</taxon>
        <taxon>Saccharomycetales</taxon>
        <taxon>Saccharomycetaceae</taxon>
        <taxon>Nakaseomyces</taxon>
    </lineage>
</organism>
<comment type="similarity">
    <text evidence="1">Belongs to the class-II aminoacyl-tRNA synthetase family. Type 1 subfamily.</text>
</comment>
<dbReference type="SUPFAM" id="SSF50249">
    <property type="entry name" value="Nucleic acid-binding proteins"/>
    <property type="match status" value="1"/>
</dbReference>
<dbReference type="HAMAP" id="MF_00044">
    <property type="entry name" value="Asp_tRNA_synth_type1"/>
    <property type="match status" value="1"/>
</dbReference>
<dbReference type="Proteomes" id="UP001623330">
    <property type="component" value="Unassembled WGS sequence"/>
</dbReference>
<dbReference type="PROSITE" id="PS50862">
    <property type="entry name" value="AA_TRNA_LIGASE_II"/>
    <property type="match status" value="1"/>
</dbReference>
<dbReference type="Gene3D" id="3.30.1360.30">
    <property type="entry name" value="GAD-like domain"/>
    <property type="match status" value="1"/>
</dbReference>
<dbReference type="Pfam" id="PF00152">
    <property type="entry name" value="tRNA-synt_2"/>
    <property type="match status" value="1"/>
</dbReference>
<dbReference type="InterPro" id="IPR045864">
    <property type="entry name" value="aa-tRNA-synth_II/BPL/LPL"/>
</dbReference>
<evidence type="ECO:0000256" key="3">
    <source>
        <dbReference type="ARBA" id="ARBA00022741"/>
    </source>
</evidence>
<keyword evidence="2 8" id="KW-0436">Ligase</keyword>
<dbReference type="PANTHER" id="PTHR22594">
    <property type="entry name" value="ASPARTYL/LYSYL-TRNA SYNTHETASE"/>
    <property type="match status" value="1"/>
</dbReference>
<dbReference type="InterPro" id="IPR004365">
    <property type="entry name" value="NA-bd_OB_tRNA"/>
</dbReference>
<dbReference type="NCBIfam" id="NF001750">
    <property type="entry name" value="PRK00476.1"/>
    <property type="match status" value="1"/>
</dbReference>
<keyword evidence="6" id="KW-0030">Aminoacyl-tRNA synthetase</keyword>
<evidence type="ECO:0000256" key="5">
    <source>
        <dbReference type="ARBA" id="ARBA00022917"/>
    </source>
</evidence>
<dbReference type="Gene3D" id="2.40.50.140">
    <property type="entry name" value="Nucleic acid-binding proteins"/>
    <property type="match status" value="1"/>
</dbReference>
<dbReference type="EMBL" id="JBEVYD010000005">
    <property type="protein sequence ID" value="KAL3232241.1"/>
    <property type="molecule type" value="Genomic_DNA"/>
</dbReference>
<dbReference type="InterPro" id="IPR006195">
    <property type="entry name" value="aa-tRNA-synth_II"/>
</dbReference>
<dbReference type="PRINTS" id="PR01042">
    <property type="entry name" value="TRNASYNTHASP"/>
</dbReference>
<evidence type="ECO:0000256" key="1">
    <source>
        <dbReference type="ARBA" id="ARBA00006303"/>
    </source>
</evidence>
<evidence type="ECO:0000256" key="6">
    <source>
        <dbReference type="ARBA" id="ARBA00023146"/>
    </source>
</evidence>
<keyword evidence="5" id="KW-0648">Protein biosynthesis</keyword>
<evidence type="ECO:0000313" key="9">
    <source>
        <dbReference type="Proteomes" id="UP001623330"/>
    </source>
</evidence>
<reference evidence="8 9" key="1">
    <citation type="submission" date="2024-05" db="EMBL/GenBank/DDBJ databases">
        <title>Long read based assembly of the Candida bracarensis genome reveals expanded adhesin content.</title>
        <authorList>
            <person name="Marcet-Houben M."/>
            <person name="Ksiezopolska E."/>
            <person name="Gabaldon T."/>
        </authorList>
    </citation>
    <scope>NUCLEOTIDE SEQUENCE [LARGE SCALE GENOMIC DNA]</scope>
    <source>
        <strain evidence="8 9">CBM6</strain>
    </source>
</reference>
<accession>A0ABR4NU41</accession>
<dbReference type="InterPro" id="IPR004524">
    <property type="entry name" value="Asp-tRNA-ligase_1"/>
</dbReference>
<proteinExistence type="inferred from homology"/>
<protein>
    <submittedName>
        <fullName evidence="8">Aspartate--tRNA ligase, mitochondrial</fullName>
    </submittedName>
</protein>